<dbReference type="RefSeq" id="WP_158067649.1">
    <property type="nucleotide sequence ID" value="NZ_CP042829.1"/>
</dbReference>
<dbReference type="Proteomes" id="UP000326331">
    <property type="component" value="Chromosome"/>
</dbReference>
<sequence length="60" mass="6246">MRSGAGPKELHLVPGPMGWALVREGSEEPLGVFGDLGAALDAATAGPGRVRVVVHGRKEW</sequence>
<reference evidence="1 2" key="2">
    <citation type="submission" date="2019-10" db="EMBL/GenBank/DDBJ databases">
        <title>Thermopilla bonchosmolovskayae gen. nov., sp. nov., a moderately thermophilic Chloroflexi bacterium from a Chukotka hot spring (Arctic, Russia), representing a novel classis Thermopillaia, which include previously uncultivated lineage OLB14.</title>
        <authorList>
            <person name="Kochetkova T.V."/>
            <person name="Zayulina K.S."/>
            <person name="Zhigarkov V.S."/>
            <person name="Minaev N.V."/>
            <person name="Novikov A."/>
            <person name="Toshchakov S.V."/>
            <person name="Elcheninov A.G."/>
            <person name="Kublanov I.V."/>
        </authorList>
    </citation>
    <scope>NUCLEOTIDE SEQUENCE [LARGE SCALE GENOMIC DNA]</scope>
    <source>
        <strain evidence="1 2">3753O</strain>
    </source>
</reference>
<name>A0ABX6C3Q7_9CHLR</name>
<accession>A0ABX6C3Q7</accession>
<gene>
    <name evidence="1" type="ORF">Tbon_10455</name>
</gene>
<dbReference type="EMBL" id="CP042829">
    <property type="protein sequence ID" value="QFG03698.1"/>
    <property type="molecule type" value="Genomic_DNA"/>
</dbReference>
<proteinExistence type="predicted"/>
<reference evidence="1 2" key="1">
    <citation type="submission" date="2019-08" db="EMBL/GenBank/DDBJ databases">
        <authorList>
            <person name="Toschakov S.V."/>
        </authorList>
    </citation>
    <scope>NUCLEOTIDE SEQUENCE [LARGE SCALE GENOMIC DNA]</scope>
    <source>
        <strain evidence="1 2">3753O</strain>
    </source>
</reference>
<protein>
    <submittedName>
        <fullName evidence="1">Uncharacterized protein</fullName>
    </submittedName>
</protein>
<organism evidence="1 2">
    <name type="scientific">Tepidiforma bonchosmolovskayae</name>
    <dbReference type="NCBI Taxonomy" id="2601677"/>
    <lineage>
        <taxon>Bacteria</taxon>
        <taxon>Bacillati</taxon>
        <taxon>Chloroflexota</taxon>
        <taxon>Tepidiformia</taxon>
        <taxon>Tepidiformales</taxon>
        <taxon>Tepidiformaceae</taxon>
        <taxon>Tepidiforma</taxon>
    </lineage>
</organism>
<evidence type="ECO:0000313" key="1">
    <source>
        <dbReference type="EMBL" id="QFG03698.1"/>
    </source>
</evidence>
<keyword evidence="2" id="KW-1185">Reference proteome</keyword>
<evidence type="ECO:0000313" key="2">
    <source>
        <dbReference type="Proteomes" id="UP000326331"/>
    </source>
</evidence>